<organism evidence="2 3">
    <name type="scientific">Luteipulveratus mongoliensis</name>
    <dbReference type="NCBI Taxonomy" id="571913"/>
    <lineage>
        <taxon>Bacteria</taxon>
        <taxon>Bacillati</taxon>
        <taxon>Actinomycetota</taxon>
        <taxon>Actinomycetes</taxon>
        <taxon>Micrococcales</taxon>
        <taxon>Dermacoccaceae</taxon>
        <taxon>Luteipulveratus</taxon>
    </lineage>
</organism>
<keyword evidence="1" id="KW-1133">Transmembrane helix</keyword>
<proteinExistence type="predicted"/>
<evidence type="ECO:0000256" key="1">
    <source>
        <dbReference type="SAM" id="Phobius"/>
    </source>
</evidence>
<feature type="transmembrane region" description="Helical" evidence="1">
    <location>
        <begin position="40"/>
        <end position="58"/>
    </location>
</feature>
<reference evidence="2 3" key="1">
    <citation type="submission" date="2015-03" db="EMBL/GenBank/DDBJ databases">
        <title>Luteipulveratus halotolerans sp. nov., a novel actinobacterium (Dermacoccaceae) from Sarawak, Malaysia.</title>
        <authorList>
            <person name="Juboi H."/>
            <person name="Basik A."/>
            <person name="Shamsul S.S."/>
            <person name="Arnold P."/>
            <person name="Schmitt E.K."/>
            <person name="Sanglier J.-J."/>
            <person name="Yeo T."/>
        </authorList>
    </citation>
    <scope>NUCLEOTIDE SEQUENCE [LARGE SCALE GENOMIC DNA]</scope>
    <source>
        <strain evidence="2 3">MN07-A0370</strain>
    </source>
</reference>
<gene>
    <name evidence="2" type="ORF">VV02_07510</name>
</gene>
<sequence>MGADDARGDRVTSADVRAIGRAADKTFWDGFEYGLCHPRAGALLIAACFLVSAVGLHMSRELARVTVP</sequence>
<dbReference type="EMBL" id="CP011112">
    <property type="protein sequence ID" value="AKU15733.1"/>
    <property type="molecule type" value="Genomic_DNA"/>
</dbReference>
<accession>A0A0K1JGN1</accession>
<dbReference type="AlphaFoldDB" id="A0A0K1JGN1"/>
<dbReference type="KEGG" id="lmoi:VV02_07510"/>
<keyword evidence="1" id="KW-0472">Membrane</keyword>
<keyword evidence="3" id="KW-1185">Reference proteome</keyword>
<evidence type="ECO:0000313" key="2">
    <source>
        <dbReference type="EMBL" id="AKU15733.1"/>
    </source>
</evidence>
<evidence type="ECO:0000313" key="3">
    <source>
        <dbReference type="Proteomes" id="UP000066480"/>
    </source>
</evidence>
<protein>
    <submittedName>
        <fullName evidence="2">Uncharacterized protein</fullName>
    </submittedName>
</protein>
<name>A0A0K1JGN1_9MICO</name>
<dbReference type="Proteomes" id="UP000066480">
    <property type="component" value="Chromosome"/>
</dbReference>
<keyword evidence="1" id="KW-0812">Transmembrane</keyword>